<evidence type="ECO:0000313" key="3">
    <source>
        <dbReference type="Proteomes" id="UP001360953"/>
    </source>
</evidence>
<feature type="compositionally biased region" description="Low complexity" evidence="1">
    <location>
        <begin position="95"/>
        <end position="108"/>
    </location>
</feature>
<sequence length="193" mass="20446">MPECLPACLLACLPSGNGMPPDAGSRRAGQEIAFSDSLHCRLLSSEKILMCSVTSPVRTCCRRRSSSSSSSLPAAPLRARGLRPKAVDIDRRRSPSSPAARSMRAARLSRVHGGPMAQDLLRLRADPTSNSGVPDASCQHKGQGRARLTRSIVALGKQRVASCHHIPLPLPRITSQHPGSALPPAAQSRRPGG</sequence>
<reference evidence="2 3" key="1">
    <citation type="submission" date="2024-04" db="EMBL/GenBank/DDBJ databases">
        <title>Phyllosticta paracitricarpa is synonymous to the EU quarantine fungus P. citricarpa based on phylogenomic analyses.</title>
        <authorList>
            <consortium name="Lawrence Berkeley National Laboratory"/>
            <person name="Van ingen-buijs V.A."/>
            <person name="Van westerhoven A.C."/>
            <person name="Haridas S."/>
            <person name="Skiadas P."/>
            <person name="Martin F."/>
            <person name="Groenewald J.Z."/>
            <person name="Crous P.W."/>
            <person name="Seidl M.F."/>
        </authorList>
    </citation>
    <scope>NUCLEOTIDE SEQUENCE [LARGE SCALE GENOMIC DNA]</scope>
    <source>
        <strain evidence="2 3">CPC 17464</strain>
    </source>
</reference>
<proteinExistence type="predicted"/>
<dbReference type="GeneID" id="92028310"/>
<dbReference type="EMBL" id="JBBPEH010000005">
    <property type="protein sequence ID" value="KAK7538451.1"/>
    <property type="molecule type" value="Genomic_DNA"/>
</dbReference>
<feature type="compositionally biased region" description="Low complexity" evidence="1">
    <location>
        <begin position="66"/>
        <end position="79"/>
    </location>
</feature>
<name>A0ABR1LTH1_9PEZI</name>
<accession>A0ABR1LTH1</accession>
<feature type="region of interest" description="Disordered" evidence="1">
    <location>
        <begin position="63"/>
        <end position="109"/>
    </location>
</feature>
<gene>
    <name evidence="2" type="ORF">J3D65DRAFT_328585</name>
</gene>
<feature type="region of interest" description="Disordered" evidence="1">
    <location>
        <begin position="169"/>
        <end position="193"/>
    </location>
</feature>
<dbReference type="RefSeq" id="XP_066656138.1">
    <property type="nucleotide sequence ID" value="XM_066795404.1"/>
</dbReference>
<feature type="region of interest" description="Disordered" evidence="1">
    <location>
        <begin position="126"/>
        <end position="145"/>
    </location>
</feature>
<keyword evidence="3" id="KW-1185">Reference proteome</keyword>
<evidence type="ECO:0000256" key="1">
    <source>
        <dbReference type="SAM" id="MobiDB-lite"/>
    </source>
</evidence>
<evidence type="ECO:0000313" key="2">
    <source>
        <dbReference type="EMBL" id="KAK7538451.1"/>
    </source>
</evidence>
<organism evidence="2 3">
    <name type="scientific">Phyllosticta citribraziliensis</name>
    <dbReference type="NCBI Taxonomy" id="989973"/>
    <lineage>
        <taxon>Eukaryota</taxon>
        <taxon>Fungi</taxon>
        <taxon>Dikarya</taxon>
        <taxon>Ascomycota</taxon>
        <taxon>Pezizomycotina</taxon>
        <taxon>Dothideomycetes</taxon>
        <taxon>Dothideomycetes incertae sedis</taxon>
        <taxon>Botryosphaeriales</taxon>
        <taxon>Phyllostictaceae</taxon>
        <taxon>Phyllosticta</taxon>
    </lineage>
</organism>
<dbReference type="Proteomes" id="UP001360953">
    <property type="component" value="Unassembled WGS sequence"/>
</dbReference>
<comment type="caution">
    <text evidence="2">The sequence shown here is derived from an EMBL/GenBank/DDBJ whole genome shotgun (WGS) entry which is preliminary data.</text>
</comment>
<protein>
    <submittedName>
        <fullName evidence="2">Uncharacterized protein</fullName>
    </submittedName>
</protein>